<proteinExistence type="predicted"/>
<accession>A0A9N8RVF9</accession>
<dbReference type="InterPro" id="IPR003615">
    <property type="entry name" value="HNH_nuc"/>
</dbReference>
<reference evidence="2" key="1">
    <citation type="submission" date="2021-04" db="EMBL/GenBank/DDBJ databases">
        <authorList>
            <person name="Vanwijnsberghe S."/>
        </authorList>
    </citation>
    <scope>NUCLEOTIDE SEQUENCE</scope>
    <source>
        <strain evidence="2">LMG 31841</strain>
    </source>
</reference>
<feature type="domain" description="HNH nuclease" evidence="1">
    <location>
        <begin position="207"/>
        <end position="258"/>
    </location>
</feature>
<sequence length="283" mass="32550">MSIKLPDFLSWPAFNGLRTRMRASLAAPFAERIEYREIELSIEELLQTRGIDVDSDEIEVLDDGTLGYKGRRVLVYIRDVNVMGNREHMPRYHFAFCATLSEMHKKNRGGRYVVASRDSGLFEVNLISATVEPKEVRLNVCQNCLKHISWNGFGYHLQKPTRLELVKGFALPDFFEKYPRDLLSVKPKHSSTDAPVNTYTPDWERISSTVRRVRRYRCEGCALDLSGNPRFLHVHHRNGQKNDNRDSNLAALCIACHASEPLHGHMQQLPDFTEFSQLYGKRG</sequence>
<keyword evidence="3" id="KW-1185">Reference proteome</keyword>
<protein>
    <recommendedName>
        <fullName evidence="1">HNH nuclease domain-containing protein</fullName>
    </recommendedName>
</protein>
<evidence type="ECO:0000313" key="2">
    <source>
        <dbReference type="EMBL" id="CAG4892388.1"/>
    </source>
</evidence>
<evidence type="ECO:0000313" key="3">
    <source>
        <dbReference type="Proteomes" id="UP000789704"/>
    </source>
</evidence>
<dbReference type="EMBL" id="CAJQZC010000002">
    <property type="protein sequence ID" value="CAG4892388.1"/>
    <property type="molecule type" value="Genomic_DNA"/>
</dbReference>
<gene>
    <name evidence="2" type="ORF">LMG31841_01610</name>
</gene>
<dbReference type="AlphaFoldDB" id="A0A9N8RVF9"/>
<dbReference type="SMART" id="SM00507">
    <property type="entry name" value="HNHc"/>
    <property type="match status" value="1"/>
</dbReference>
<evidence type="ECO:0000259" key="1">
    <source>
        <dbReference type="SMART" id="SM00507"/>
    </source>
</evidence>
<comment type="caution">
    <text evidence="2">The sequence shown here is derived from an EMBL/GenBank/DDBJ whole genome shotgun (WGS) entry which is preliminary data.</text>
</comment>
<dbReference type="CDD" id="cd00085">
    <property type="entry name" value="HNHc"/>
    <property type="match status" value="1"/>
</dbReference>
<organism evidence="2 3">
    <name type="scientific">Paraburkholderia saeva</name>
    <dbReference type="NCBI Taxonomy" id="2777537"/>
    <lineage>
        <taxon>Bacteria</taxon>
        <taxon>Pseudomonadati</taxon>
        <taxon>Pseudomonadota</taxon>
        <taxon>Betaproteobacteria</taxon>
        <taxon>Burkholderiales</taxon>
        <taxon>Burkholderiaceae</taxon>
        <taxon>Paraburkholderia</taxon>
    </lineage>
</organism>
<dbReference type="RefSeq" id="WP_228875589.1">
    <property type="nucleotide sequence ID" value="NZ_CAJQZC010000002.1"/>
</dbReference>
<name>A0A9N8RVF9_9BURK</name>
<dbReference type="Proteomes" id="UP000789704">
    <property type="component" value="Unassembled WGS sequence"/>
</dbReference>